<name>A0ABT5YPF1_9PROT</name>
<dbReference type="SUPFAM" id="SSF51735">
    <property type="entry name" value="NAD(P)-binding Rossmann-fold domains"/>
    <property type="match status" value="1"/>
</dbReference>
<dbReference type="Gene3D" id="3.40.50.720">
    <property type="entry name" value="NAD(P)-binding Rossmann-like Domain"/>
    <property type="match status" value="1"/>
</dbReference>
<dbReference type="PIRSF" id="PIRSF001439">
    <property type="entry name" value="CryM"/>
    <property type="match status" value="1"/>
</dbReference>
<dbReference type="NCBIfam" id="NF006141">
    <property type="entry name" value="PRK08291.1"/>
    <property type="match status" value="1"/>
</dbReference>
<dbReference type="Gene3D" id="3.30.1780.10">
    <property type="entry name" value="ornithine cyclodeaminase, domain 1"/>
    <property type="match status" value="1"/>
</dbReference>
<dbReference type="InterPro" id="IPR003462">
    <property type="entry name" value="ODC_Mu_crystall"/>
</dbReference>
<dbReference type="RefSeq" id="WP_275823430.1">
    <property type="nucleotide sequence ID" value="NZ_JARHUD010000007.1"/>
</dbReference>
<dbReference type="InterPro" id="IPR036291">
    <property type="entry name" value="NAD(P)-bd_dom_sf"/>
</dbReference>
<dbReference type="Pfam" id="PF02423">
    <property type="entry name" value="OCD_Mu_crystall"/>
    <property type="match status" value="1"/>
</dbReference>
<gene>
    <name evidence="1" type="ORF">P2G67_12045</name>
</gene>
<keyword evidence="2" id="KW-1185">Reference proteome</keyword>
<evidence type="ECO:0000313" key="1">
    <source>
        <dbReference type="EMBL" id="MDF2096708.1"/>
    </source>
</evidence>
<dbReference type="Proteomes" id="UP001215503">
    <property type="component" value="Unassembled WGS sequence"/>
</dbReference>
<reference evidence="1 2" key="1">
    <citation type="submission" date="2023-03" db="EMBL/GenBank/DDBJ databases">
        <title>Fodinicurvata sp. CAU 1616 isolated from sea sendiment.</title>
        <authorList>
            <person name="Kim W."/>
        </authorList>
    </citation>
    <scope>NUCLEOTIDE SEQUENCE [LARGE SCALE GENOMIC DNA]</scope>
    <source>
        <strain evidence="1 2">CAU 1616</strain>
    </source>
</reference>
<sequence>MTIRILTEGELRSCVDIDREAMETVASGFRGLGEGRAVLPPILRLDVEDANGEMDVKTAYVPGLDSFALKVSTGFFDNHKLGLPSLSGMMTLISAHTGRVEAVLLDNGYLTDVRTALAGAIAADTLARRDAKVAGIFGTGLQARLQLRALALVRPIERALIWGRDPEKAAACAQEMAASLGIPVEACAEGSAVCAEADILVTTTPARSPILQAEWLRPGQHVTAMGSDAEGKNEVDPQALARAERLVVDRVSQCARLGELHYALEAGLVEETQAVELGDILVGKAEGRCSDEEITFCDLTGTGVQDTAIALFAHCRAQARGLGAAIEA</sequence>
<dbReference type="PANTHER" id="PTHR13812:SF19">
    <property type="entry name" value="KETIMINE REDUCTASE MU-CRYSTALLIN"/>
    <property type="match status" value="1"/>
</dbReference>
<dbReference type="InterPro" id="IPR023401">
    <property type="entry name" value="ODC_N"/>
</dbReference>
<proteinExistence type="predicted"/>
<comment type="caution">
    <text evidence="1">The sequence shown here is derived from an EMBL/GenBank/DDBJ whole genome shotgun (WGS) entry which is preliminary data.</text>
</comment>
<accession>A0ABT5YPF1</accession>
<evidence type="ECO:0000313" key="2">
    <source>
        <dbReference type="Proteomes" id="UP001215503"/>
    </source>
</evidence>
<organism evidence="1 2">
    <name type="scientific">Aquibaculum arenosum</name>
    <dbReference type="NCBI Taxonomy" id="3032591"/>
    <lineage>
        <taxon>Bacteria</taxon>
        <taxon>Pseudomonadati</taxon>
        <taxon>Pseudomonadota</taxon>
        <taxon>Alphaproteobacteria</taxon>
        <taxon>Rhodospirillales</taxon>
        <taxon>Rhodovibrionaceae</taxon>
        <taxon>Aquibaculum</taxon>
    </lineage>
</organism>
<protein>
    <submittedName>
        <fullName evidence="1">Cyclodeaminase</fullName>
    </submittedName>
</protein>
<dbReference type="EMBL" id="JARHUD010000007">
    <property type="protein sequence ID" value="MDF2096708.1"/>
    <property type="molecule type" value="Genomic_DNA"/>
</dbReference>
<dbReference type="PANTHER" id="PTHR13812">
    <property type="entry name" value="KETIMINE REDUCTASE MU-CRYSTALLIN"/>
    <property type="match status" value="1"/>
</dbReference>